<evidence type="ECO:0000313" key="4">
    <source>
        <dbReference type="Proteomes" id="UP000619265"/>
    </source>
</evidence>
<keyword evidence="2" id="KW-1133">Transmembrane helix</keyword>
<gene>
    <name evidence="3" type="ORF">F2P56_026452</name>
</gene>
<evidence type="ECO:0000256" key="1">
    <source>
        <dbReference type="SAM" id="MobiDB-lite"/>
    </source>
</evidence>
<keyword evidence="2" id="KW-0812">Transmembrane</keyword>
<keyword evidence="2" id="KW-0472">Membrane</keyword>
<dbReference type="AlphaFoldDB" id="A0A833U692"/>
<feature type="non-terminal residue" evidence="3">
    <location>
        <position position="1"/>
    </location>
</feature>
<dbReference type="EMBL" id="LIHL02000012">
    <property type="protein sequence ID" value="KAF5451338.1"/>
    <property type="molecule type" value="Genomic_DNA"/>
</dbReference>
<protein>
    <submittedName>
        <fullName evidence="3">Uncharacterized protein</fullName>
    </submittedName>
</protein>
<organism evidence="3 4">
    <name type="scientific">Juglans regia</name>
    <name type="common">English walnut</name>
    <dbReference type="NCBI Taxonomy" id="51240"/>
    <lineage>
        <taxon>Eukaryota</taxon>
        <taxon>Viridiplantae</taxon>
        <taxon>Streptophyta</taxon>
        <taxon>Embryophyta</taxon>
        <taxon>Tracheophyta</taxon>
        <taxon>Spermatophyta</taxon>
        <taxon>Magnoliopsida</taxon>
        <taxon>eudicotyledons</taxon>
        <taxon>Gunneridae</taxon>
        <taxon>Pentapetalae</taxon>
        <taxon>rosids</taxon>
        <taxon>fabids</taxon>
        <taxon>Fagales</taxon>
        <taxon>Juglandaceae</taxon>
        <taxon>Juglans</taxon>
    </lineage>
</organism>
<sequence length="108" mass="11983">SQDFSYSYSSLVKRKEKVDFFLFVWKKEEEMARVALVFVISFALFLSIRSVVAEETPALSPMDSDAFAHSQSWGEWFGDQTGQHTDVKSKDDNAGTPVGEPIGAPTSA</sequence>
<reference evidence="3" key="2">
    <citation type="submission" date="2020-03" db="EMBL/GenBank/DDBJ databases">
        <title>Walnut 2.0.</title>
        <authorList>
            <person name="Marrano A."/>
            <person name="Britton M."/>
            <person name="Zimin A.V."/>
            <person name="Zaini P.A."/>
            <person name="Workman R."/>
            <person name="Puiu D."/>
            <person name="Bianco L."/>
            <person name="Allen B.J."/>
            <person name="Troggio M."/>
            <person name="Leslie C.A."/>
            <person name="Timp W."/>
            <person name="Dendekar A."/>
            <person name="Salzberg S.L."/>
            <person name="Neale D.B."/>
        </authorList>
    </citation>
    <scope>NUCLEOTIDE SEQUENCE</scope>
    <source>
        <tissue evidence="3">Leaves</tissue>
    </source>
</reference>
<proteinExistence type="predicted"/>
<dbReference type="Gramene" id="Jr12_01170_p1">
    <property type="protein sequence ID" value="cds.Jr12_01170_p1"/>
    <property type="gene ID" value="Jr12_01170"/>
</dbReference>
<name>A0A833U692_JUGRE</name>
<reference evidence="3" key="1">
    <citation type="submission" date="2015-10" db="EMBL/GenBank/DDBJ databases">
        <authorList>
            <person name="Martinez-Garcia P.J."/>
            <person name="Crepeau M.W."/>
            <person name="Puiu D."/>
            <person name="Gonzalez-Ibeas D."/>
            <person name="Whalen J."/>
            <person name="Stevens K."/>
            <person name="Paul R."/>
            <person name="Butterfield T."/>
            <person name="Britton M."/>
            <person name="Reagan R."/>
            <person name="Chakraborty S."/>
            <person name="Walawage S.L."/>
            <person name="Vasquez-Gross H.A."/>
            <person name="Cardeno C."/>
            <person name="Famula R."/>
            <person name="Pratt K."/>
            <person name="Kuruganti S."/>
            <person name="Aradhya M.K."/>
            <person name="Leslie C.A."/>
            <person name="Dandekar A.M."/>
            <person name="Salzberg S.L."/>
            <person name="Wegrzyn J.L."/>
            <person name="Langley C.H."/>
            <person name="Neale D.B."/>
        </authorList>
    </citation>
    <scope>NUCLEOTIDE SEQUENCE</scope>
    <source>
        <tissue evidence="3">Leaves</tissue>
    </source>
</reference>
<feature type="transmembrane region" description="Helical" evidence="2">
    <location>
        <begin position="31"/>
        <end position="52"/>
    </location>
</feature>
<feature type="region of interest" description="Disordered" evidence="1">
    <location>
        <begin position="76"/>
        <end position="108"/>
    </location>
</feature>
<comment type="caution">
    <text evidence="3">The sequence shown here is derived from an EMBL/GenBank/DDBJ whole genome shotgun (WGS) entry which is preliminary data.</text>
</comment>
<dbReference type="Proteomes" id="UP000619265">
    <property type="component" value="Unassembled WGS sequence"/>
</dbReference>
<evidence type="ECO:0000313" key="3">
    <source>
        <dbReference type="EMBL" id="KAF5451338.1"/>
    </source>
</evidence>
<accession>A0A833U692</accession>
<evidence type="ECO:0000256" key="2">
    <source>
        <dbReference type="SAM" id="Phobius"/>
    </source>
</evidence>